<evidence type="ECO:0000313" key="1">
    <source>
        <dbReference type="EMBL" id="MCT2043591.1"/>
    </source>
</evidence>
<protein>
    <recommendedName>
        <fullName evidence="3">Mycofactocin biosynthesis chaperone MftB</fullName>
    </recommendedName>
</protein>
<sequence length="103" mass="11475">MDSNQHNTGHRVVRVQDFGPEAMASVMVRRPGLYVGIEDPSAEQWRLIVDLMDFAAYLAGARADLTLEDHQVMQRGGFGQDKDELTRLLTTVIAALQSRAGQY</sequence>
<name>A0ABT2HZI7_9MICO</name>
<accession>A0ABT2HZI7</accession>
<evidence type="ECO:0000313" key="2">
    <source>
        <dbReference type="Proteomes" id="UP001525379"/>
    </source>
</evidence>
<evidence type="ECO:0008006" key="3">
    <source>
        <dbReference type="Google" id="ProtNLM"/>
    </source>
</evidence>
<proteinExistence type="predicted"/>
<dbReference type="Proteomes" id="UP001525379">
    <property type="component" value="Unassembled WGS sequence"/>
</dbReference>
<reference evidence="1 2" key="1">
    <citation type="submission" date="2022-04" db="EMBL/GenBank/DDBJ databases">
        <title>Human microbiome associated bacterial genomes.</title>
        <authorList>
            <person name="Sandstrom S."/>
            <person name="Salamzade R."/>
            <person name="Kalan L.R."/>
        </authorList>
    </citation>
    <scope>NUCLEOTIDE SEQUENCE [LARGE SCALE GENOMIC DNA]</scope>
    <source>
        <strain evidence="2">p3-SID1799</strain>
    </source>
</reference>
<comment type="caution">
    <text evidence="1">The sequence shown here is derived from an EMBL/GenBank/DDBJ whole genome shotgun (WGS) entry which is preliminary data.</text>
</comment>
<dbReference type="RefSeq" id="WP_260104688.1">
    <property type="nucleotide sequence ID" value="NZ_JALXSQ010000057.1"/>
</dbReference>
<dbReference type="EMBL" id="JALXSQ010000057">
    <property type="protein sequence ID" value="MCT2043591.1"/>
    <property type="molecule type" value="Genomic_DNA"/>
</dbReference>
<gene>
    <name evidence="1" type="ORF">M3D15_09680</name>
</gene>
<organism evidence="1 2">
    <name type="scientific">Pseudoclavibacter albus</name>
    <dbReference type="NCBI Taxonomy" id="272241"/>
    <lineage>
        <taxon>Bacteria</taxon>
        <taxon>Bacillati</taxon>
        <taxon>Actinomycetota</taxon>
        <taxon>Actinomycetes</taxon>
        <taxon>Micrococcales</taxon>
        <taxon>Microbacteriaceae</taxon>
        <taxon>Pseudoclavibacter</taxon>
    </lineage>
</organism>
<keyword evidence="2" id="KW-1185">Reference proteome</keyword>